<dbReference type="EnsemblBacteria" id="ABD44360">
    <property type="protein sequence ID" value="ABD44360"/>
    <property type="gene ID" value="APH_0414"/>
</dbReference>
<evidence type="ECO:0000256" key="1">
    <source>
        <dbReference type="SAM" id="Phobius"/>
    </source>
</evidence>
<keyword evidence="1" id="KW-0472">Membrane</keyword>
<proteinExistence type="predicted"/>
<evidence type="ECO:0000313" key="2">
    <source>
        <dbReference type="EMBL" id="ABD44360.1"/>
    </source>
</evidence>
<feature type="transmembrane region" description="Helical" evidence="1">
    <location>
        <begin position="14"/>
        <end position="34"/>
    </location>
</feature>
<reference evidence="2 3" key="1">
    <citation type="journal article" date="2006" name="PLoS Genet.">
        <title>Comparative genomics of emerging human ehrlichiosis agents.</title>
        <authorList>
            <person name="Dunning Hotopp J.C."/>
            <person name="Lin M."/>
            <person name="Madupu R."/>
            <person name="Crabtree J."/>
            <person name="Angiuoli S.V."/>
            <person name="Eisen J.A."/>
            <person name="Seshadri R."/>
            <person name="Ren Q."/>
            <person name="Wu M."/>
            <person name="Utterback T.R."/>
            <person name="Smith S."/>
            <person name="Lewis M."/>
            <person name="Khouri H."/>
            <person name="Zhang C."/>
            <person name="Niu H."/>
            <person name="Lin Q."/>
            <person name="Ohashi N."/>
            <person name="Zhi N."/>
            <person name="Nelson W."/>
            <person name="Brinkac L.M."/>
            <person name="Dodson R.J."/>
            <person name="Rosovitz M.J."/>
            <person name="Sundaram J."/>
            <person name="Daugherty S.C."/>
            <person name="Davidsen T."/>
            <person name="Durkin A.S."/>
            <person name="Gwinn M."/>
            <person name="Haft D.H."/>
            <person name="Selengut J.D."/>
            <person name="Sullivan S.A."/>
            <person name="Zafar N."/>
            <person name="Zhou L."/>
            <person name="Benahmed F."/>
            <person name="Forberger H."/>
            <person name="Halpin R."/>
            <person name="Mulligan S."/>
            <person name="Robinson J."/>
            <person name="White O."/>
            <person name="Rikihisa Y."/>
            <person name="Tettelin H."/>
        </authorList>
    </citation>
    <scope>NUCLEOTIDE SEQUENCE [LARGE SCALE GENOMIC DNA]</scope>
    <source>
        <strain evidence="2 3">HZ</strain>
    </source>
</reference>
<gene>
    <name evidence="2" type="ordered locus">APH_0414</name>
</gene>
<dbReference type="KEGG" id="aph:APH_0414"/>
<protein>
    <submittedName>
        <fullName evidence="2">Uncharacterized protein</fullName>
    </submittedName>
</protein>
<dbReference type="EMBL" id="CP000235">
    <property type="protein sequence ID" value="ABD44360.1"/>
    <property type="molecule type" value="Genomic_DNA"/>
</dbReference>
<keyword evidence="3" id="KW-1185">Reference proteome</keyword>
<keyword evidence="1" id="KW-1133">Transmembrane helix</keyword>
<dbReference type="HOGENOM" id="CLU_3057949_0_0_5"/>
<evidence type="ECO:0000313" key="3">
    <source>
        <dbReference type="Proteomes" id="UP000001943"/>
    </source>
</evidence>
<dbReference type="Proteomes" id="UP000001943">
    <property type="component" value="Chromosome"/>
</dbReference>
<sequence>MLHLVLTSLILDPVVYIVPALELKIVVLVLYNLSQKIAFLPCIRYAPMALQKQ</sequence>
<organism evidence="2 3">
    <name type="scientific">Anaplasma phagocytophilum (strain HZ)</name>
    <dbReference type="NCBI Taxonomy" id="212042"/>
    <lineage>
        <taxon>Bacteria</taxon>
        <taxon>Pseudomonadati</taxon>
        <taxon>Pseudomonadota</taxon>
        <taxon>Alphaproteobacteria</taxon>
        <taxon>Rickettsiales</taxon>
        <taxon>Anaplasmataceae</taxon>
        <taxon>Anaplasma</taxon>
        <taxon>phagocytophilum group</taxon>
    </lineage>
</organism>
<keyword evidence="1" id="KW-0812">Transmembrane</keyword>
<dbReference type="AlphaFoldDB" id="Q2GKT4"/>
<dbReference type="PaxDb" id="212042-APH_0414"/>
<accession>Q2GKT4</accession>
<name>Q2GKT4_ANAPZ</name>